<evidence type="ECO:0000313" key="2">
    <source>
        <dbReference type="Proteomes" id="UP000821853"/>
    </source>
</evidence>
<dbReference type="EMBL" id="JABSTR010000004">
    <property type="protein sequence ID" value="KAH9368182.1"/>
    <property type="molecule type" value="Genomic_DNA"/>
</dbReference>
<name>A0A9J6FPS4_HAELO</name>
<comment type="caution">
    <text evidence="1">The sequence shown here is derived from an EMBL/GenBank/DDBJ whole genome shotgun (WGS) entry which is preliminary data.</text>
</comment>
<organism evidence="1 2">
    <name type="scientific">Haemaphysalis longicornis</name>
    <name type="common">Bush tick</name>
    <dbReference type="NCBI Taxonomy" id="44386"/>
    <lineage>
        <taxon>Eukaryota</taxon>
        <taxon>Metazoa</taxon>
        <taxon>Ecdysozoa</taxon>
        <taxon>Arthropoda</taxon>
        <taxon>Chelicerata</taxon>
        <taxon>Arachnida</taxon>
        <taxon>Acari</taxon>
        <taxon>Parasitiformes</taxon>
        <taxon>Ixodida</taxon>
        <taxon>Ixodoidea</taxon>
        <taxon>Ixodidae</taxon>
        <taxon>Haemaphysalinae</taxon>
        <taxon>Haemaphysalis</taxon>
    </lineage>
</organism>
<sequence>MHIQRLKKPSFADLLPPDLSGCRDCFAARNSAARNSEGGEEEKRLLNVVNMQLLVGETAL</sequence>
<proteinExistence type="predicted"/>
<dbReference type="VEuPathDB" id="VectorBase:HLOH_061440"/>
<evidence type="ECO:0000313" key="1">
    <source>
        <dbReference type="EMBL" id="KAH9368182.1"/>
    </source>
</evidence>
<accession>A0A9J6FPS4</accession>
<keyword evidence="2" id="KW-1185">Reference proteome</keyword>
<gene>
    <name evidence="1" type="ORF">HPB48_010637</name>
</gene>
<dbReference type="AlphaFoldDB" id="A0A9J6FPS4"/>
<reference evidence="1 2" key="1">
    <citation type="journal article" date="2020" name="Cell">
        <title>Large-Scale Comparative Analyses of Tick Genomes Elucidate Their Genetic Diversity and Vector Capacities.</title>
        <authorList>
            <consortium name="Tick Genome and Microbiome Consortium (TIGMIC)"/>
            <person name="Jia N."/>
            <person name="Wang J."/>
            <person name="Shi W."/>
            <person name="Du L."/>
            <person name="Sun Y."/>
            <person name="Zhan W."/>
            <person name="Jiang J.F."/>
            <person name="Wang Q."/>
            <person name="Zhang B."/>
            <person name="Ji P."/>
            <person name="Bell-Sakyi L."/>
            <person name="Cui X.M."/>
            <person name="Yuan T.T."/>
            <person name="Jiang B.G."/>
            <person name="Yang W.F."/>
            <person name="Lam T.T."/>
            <person name="Chang Q.C."/>
            <person name="Ding S.J."/>
            <person name="Wang X.J."/>
            <person name="Zhu J.G."/>
            <person name="Ruan X.D."/>
            <person name="Zhao L."/>
            <person name="Wei J.T."/>
            <person name="Ye R.Z."/>
            <person name="Que T.C."/>
            <person name="Du C.H."/>
            <person name="Zhou Y.H."/>
            <person name="Cheng J.X."/>
            <person name="Dai P.F."/>
            <person name="Guo W.B."/>
            <person name="Han X.H."/>
            <person name="Huang E.J."/>
            <person name="Li L.F."/>
            <person name="Wei W."/>
            <person name="Gao Y.C."/>
            <person name="Liu J.Z."/>
            <person name="Shao H.Z."/>
            <person name="Wang X."/>
            <person name="Wang C.C."/>
            <person name="Yang T.C."/>
            <person name="Huo Q.B."/>
            <person name="Li W."/>
            <person name="Chen H.Y."/>
            <person name="Chen S.E."/>
            <person name="Zhou L.G."/>
            <person name="Ni X.B."/>
            <person name="Tian J.H."/>
            <person name="Sheng Y."/>
            <person name="Liu T."/>
            <person name="Pan Y.S."/>
            <person name="Xia L.Y."/>
            <person name="Li J."/>
            <person name="Zhao F."/>
            <person name="Cao W.C."/>
        </authorList>
    </citation>
    <scope>NUCLEOTIDE SEQUENCE [LARGE SCALE GENOMIC DNA]</scope>
    <source>
        <strain evidence="1">HaeL-2018</strain>
    </source>
</reference>
<protein>
    <submittedName>
        <fullName evidence="1">Uncharacterized protein</fullName>
    </submittedName>
</protein>
<dbReference type="Proteomes" id="UP000821853">
    <property type="component" value="Chromosome 2"/>
</dbReference>